<name>A0A835IQW1_9MAGN</name>
<dbReference type="PANTHER" id="PTHR46553">
    <property type="entry name" value="ADENINE NUCLEOTIDE ALPHA HYDROLASES-LIKE SUPERFAMILY PROTEIN"/>
    <property type="match status" value="1"/>
</dbReference>
<dbReference type="Proteomes" id="UP000631114">
    <property type="component" value="Unassembled WGS sequence"/>
</dbReference>
<dbReference type="CDD" id="cd23659">
    <property type="entry name" value="USP_At3g01520-like"/>
    <property type="match status" value="1"/>
</dbReference>
<dbReference type="InterPro" id="IPR014729">
    <property type="entry name" value="Rossmann-like_a/b/a_fold"/>
</dbReference>
<dbReference type="AlphaFoldDB" id="A0A835IQW1"/>
<sequence>METAGKHILIVGVDDSEHSIYALEWTLDKFFSSTSSNLPFKLIIVHARPHAASIIGLAGPGAADVFPYVELDLKKAAERVMDKAKGLCEQKLVQNVSFEVLEGDPRNVMCDIVDKYQASILVVGSHGYGVIKRAVLGSVSDYLAHHAHCSVMIVKRPKTKH</sequence>
<dbReference type="Pfam" id="PF00582">
    <property type="entry name" value="Usp"/>
    <property type="match status" value="1"/>
</dbReference>
<dbReference type="PRINTS" id="PR01438">
    <property type="entry name" value="UNVRSLSTRESS"/>
</dbReference>
<dbReference type="SUPFAM" id="SSF52402">
    <property type="entry name" value="Adenine nucleotide alpha hydrolases-like"/>
    <property type="match status" value="1"/>
</dbReference>
<dbReference type="Gene3D" id="3.40.50.620">
    <property type="entry name" value="HUPs"/>
    <property type="match status" value="1"/>
</dbReference>
<proteinExistence type="predicted"/>
<dbReference type="InterPro" id="IPR006015">
    <property type="entry name" value="Universal_stress_UspA"/>
</dbReference>
<evidence type="ECO:0000313" key="3">
    <source>
        <dbReference type="Proteomes" id="UP000631114"/>
    </source>
</evidence>
<organism evidence="2 3">
    <name type="scientific">Coptis chinensis</name>
    <dbReference type="NCBI Taxonomy" id="261450"/>
    <lineage>
        <taxon>Eukaryota</taxon>
        <taxon>Viridiplantae</taxon>
        <taxon>Streptophyta</taxon>
        <taxon>Embryophyta</taxon>
        <taxon>Tracheophyta</taxon>
        <taxon>Spermatophyta</taxon>
        <taxon>Magnoliopsida</taxon>
        <taxon>Ranunculales</taxon>
        <taxon>Ranunculaceae</taxon>
        <taxon>Coptidoideae</taxon>
        <taxon>Coptis</taxon>
    </lineage>
</organism>
<dbReference type="OrthoDB" id="843225at2759"/>
<protein>
    <recommendedName>
        <fullName evidence="1">UspA domain-containing protein</fullName>
    </recommendedName>
</protein>
<feature type="domain" description="UspA" evidence="1">
    <location>
        <begin position="9"/>
        <end position="155"/>
    </location>
</feature>
<keyword evidence="3" id="KW-1185">Reference proteome</keyword>
<evidence type="ECO:0000259" key="1">
    <source>
        <dbReference type="Pfam" id="PF00582"/>
    </source>
</evidence>
<evidence type="ECO:0000313" key="2">
    <source>
        <dbReference type="EMBL" id="KAF9622086.1"/>
    </source>
</evidence>
<dbReference type="InterPro" id="IPR006016">
    <property type="entry name" value="UspA"/>
</dbReference>
<dbReference type="EMBL" id="JADFTS010000002">
    <property type="protein sequence ID" value="KAF9622086.1"/>
    <property type="molecule type" value="Genomic_DNA"/>
</dbReference>
<reference evidence="2 3" key="1">
    <citation type="submission" date="2020-10" db="EMBL/GenBank/DDBJ databases">
        <title>The Coptis chinensis genome and diversification of protoberbering-type alkaloids.</title>
        <authorList>
            <person name="Wang B."/>
            <person name="Shu S."/>
            <person name="Song C."/>
            <person name="Liu Y."/>
        </authorList>
    </citation>
    <scope>NUCLEOTIDE SEQUENCE [LARGE SCALE GENOMIC DNA]</scope>
    <source>
        <strain evidence="2">HL-2020</strain>
        <tissue evidence="2">Leaf</tissue>
    </source>
</reference>
<accession>A0A835IQW1</accession>
<dbReference type="PANTHER" id="PTHR46553:SF3">
    <property type="entry name" value="ADENINE NUCLEOTIDE ALPHA HYDROLASES-LIKE SUPERFAMILY PROTEIN"/>
    <property type="match status" value="1"/>
</dbReference>
<comment type="caution">
    <text evidence="2">The sequence shown here is derived from an EMBL/GenBank/DDBJ whole genome shotgun (WGS) entry which is preliminary data.</text>
</comment>
<gene>
    <name evidence="2" type="ORF">IFM89_029370</name>
</gene>